<proteinExistence type="predicted"/>
<sequence>MATRRDRIIQPGPHKKILKETPRTPRELDKIEEKILDGATELDIKIRDLIKVVNEQVMRPWYETREDEREFTQKVLETLEAIHRKLYDVDWLVHCAVIGRDMMTKKANQAVNPHDLVGALERIAMKQPDTNAGLEALKSMMQTIIENTSTTPARSRKAIVHPRAPSVVEGQATHGGSEKTSIWVWFENAKLFVSFAAGAGALWFVIMVFTWVMAWGQPIVTALVG</sequence>
<evidence type="ECO:0000313" key="2">
    <source>
        <dbReference type="EMBL" id="KAK3317632.1"/>
    </source>
</evidence>
<dbReference type="EMBL" id="JAUEPO010000007">
    <property type="protein sequence ID" value="KAK3317632.1"/>
    <property type="molecule type" value="Genomic_DNA"/>
</dbReference>
<protein>
    <submittedName>
        <fullName evidence="2">Uncharacterized protein</fullName>
    </submittedName>
</protein>
<accession>A0AAE0I327</accession>
<keyword evidence="1" id="KW-1133">Transmembrane helix</keyword>
<keyword evidence="3" id="KW-1185">Reference proteome</keyword>
<keyword evidence="1" id="KW-0812">Transmembrane</keyword>
<dbReference type="AlphaFoldDB" id="A0AAE0I327"/>
<dbReference type="Proteomes" id="UP001286456">
    <property type="component" value="Unassembled WGS sequence"/>
</dbReference>
<name>A0AAE0I327_9PEZI</name>
<reference evidence="2" key="2">
    <citation type="submission" date="2023-06" db="EMBL/GenBank/DDBJ databases">
        <authorList>
            <consortium name="Lawrence Berkeley National Laboratory"/>
            <person name="Haridas S."/>
            <person name="Hensen N."/>
            <person name="Bonometti L."/>
            <person name="Westerberg I."/>
            <person name="Brannstrom I.O."/>
            <person name="Guillou S."/>
            <person name="Cros-Aarteil S."/>
            <person name="Calhoun S."/>
            <person name="Kuo A."/>
            <person name="Mondo S."/>
            <person name="Pangilinan J."/>
            <person name="Riley R."/>
            <person name="Labutti K."/>
            <person name="Andreopoulos B."/>
            <person name="Lipzen A."/>
            <person name="Chen C."/>
            <person name="Yanf M."/>
            <person name="Daum C."/>
            <person name="Ng V."/>
            <person name="Clum A."/>
            <person name="Steindorff A."/>
            <person name="Ohm R."/>
            <person name="Martin F."/>
            <person name="Silar P."/>
            <person name="Natvig D."/>
            <person name="Lalanne C."/>
            <person name="Gautier V."/>
            <person name="Ament-Velasquez S.L."/>
            <person name="Kruys A."/>
            <person name="Hutchinson M.I."/>
            <person name="Powell A.J."/>
            <person name="Barry K."/>
            <person name="Miller A.N."/>
            <person name="Grigoriev I.V."/>
            <person name="Debuchy R."/>
            <person name="Gladieux P."/>
            <person name="Thoren M.H."/>
            <person name="Johannesson H."/>
        </authorList>
    </citation>
    <scope>NUCLEOTIDE SEQUENCE</scope>
    <source>
        <strain evidence="2">SMH4131-1</strain>
    </source>
</reference>
<feature type="transmembrane region" description="Helical" evidence="1">
    <location>
        <begin position="191"/>
        <end position="214"/>
    </location>
</feature>
<keyword evidence="1" id="KW-0472">Membrane</keyword>
<organism evidence="2 3">
    <name type="scientific">Cercophora scortea</name>
    <dbReference type="NCBI Taxonomy" id="314031"/>
    <lineage>
        <taxon>Eukaryota</taxon>
        <taxon>Fungi</taxon>
        <taxon>Dikarya</taxon>
        <taxon>Ascomycota</taxon>
        <taxon>Pezizomycotina</taxon>
        <taxon>Sordariomycetes</taxon>
        <taxon>Sordariomycetidae</taxon>
        <taxon>Sordariales</taxon>
        <taxon>Lasiosphaeriaceae</taxon>
        <taxon>Cercophora</taxon>
    </lineage>
</organism>
<reference evidence="2" key="1">
    <citation type="journal article" date="2023" name="Mol. Phylogenet. Evol.">
        <title>Genome-scale phylogeny and comparative genomics of the fungal order Sordariales.</title>
        <authorList>
            <person name="Hensen N."/>
            <person name="Bonometti L."/>
            <person name="Westerberg I."/>
            <person name="Brannstrom I.O."/>
            <person name="Guillou S."/>
            <person name="Cros-Aarteil S."/>
            <person name="Calhoun S."/>
            <person name="Haridas S."/>
            <person name="Kuo A."/>
            <person name="Mondo S."/>
            <person name="Pangilinan J."/>
            <person name="Riley R."/>
            <person name="LaButti K."/>
            <person name="Andreopoulos B."/>
            <person name="Lipzen A."/>
            <person name="Chen C."/>
            <person name="Yan M."/>
            <person name="Daum C."/>
            <person name="Ng V."/>
            <person name="Clum A."/>
            <person name="Steindorff A."/>
            <person name="Ohm R.A."/>
            <person name="Martin F."/>
            <person name="Silar P."/>
            <person name="Natvig D.O."/>
            <person name="Lalanne C."/>
            <person name="Gautier V."/>
            <person name="Ament-Velasquez S.L."/>
            <person name="Kruys A."/>
            <person name="Hutchinson M.I."/>
            <person name="Powell A.J."/>
            <person name="Barry K."/>
            <person name="Miller A.N."/>
            <person name="Grigoriev I.V."/>
            <person name="Debuchy R."/>
            <person name="Gladieux P."/>
            <person name="Hiltunen Thoren M."/>
            <person name="Johannesson H."/>
        </authorList>
    </citation>
    <scope>NUCLEOTIDE SEQUENCE</scope>
    <source>
        <strain evidence="2">SMH4131-1</strain>
    </source>
</reference>
<evidence type="ECO:0000256" key="1">
    <source>
        <dbReference type="SAM" id="Phobius"/>
    </source>
</evidence>
<comment type="caution">
    <text evidence="2">The sequence shown here is derived from an EMBL/GenBank/DDBJ whole genome shotgun (WGS) entry which is preliminary data.</text>
</comment>
<gene>
    <name evidence="2" type="ORF">B0T19DRAFT_446587</name>
</gene>
<evidence type="ECO:0000313" key="3">
    <source>
        <dbReference type="Proteomes" id="UP001286456"/>
    </source>
</evidence>